<feature type="transmembrane region" description="Helical" evidence="3">
    <location>
        <begin position="4124"/>
        <end position="4144"/>
    </location>
</feature>
<dbReference type="InterPro" id="IPR018392">
    <property type="entry name" value="LysM"/>
</dbReference>
<keyword evidence="3" id="KW-0812">Transmembrane</keyword>
<keyword evidence="1" id="KW-0677">Repeat</keyword>
<feature type="transmembrane region" description="Helical" evidence="3">
    <location>
        <begin position="4092"/>
        <end position="4112"/>
    </location>
</feature>
<dbReference type="EMBL" id="SMLK01000009">
    <property type="protein sequence ID" value="TFY97069.1"/>
    <property type="molecule type" value="Genomic_DNA"/>
</dbReference>
<evidence type="ECO:0000313" key="5">
    <source>
        <dbReference type="EMBL" id="TFY97069.1"/>
    </source>
</evidence>
<dbReference type="InterPro" id="IPR031325">
    <property type="entry name" value="RHS_repeat"/>
</dbReference>
<feature type="domain" description="LysM" evidence="4">
    <location>
        <begin position="3951"/>
        <end position="3998"/>
    </location>
</feature>
<evidence type="ECO:0000256" key="2">
    <source>
        <dbReference type="SAM" id="MobiDB-lite"/>
    </source>
</evidence>
<sequence length="4698" mass="496800">MVAIISGMRAGLNLSSREVLGQSGVIGSAQSGRNGQGVYVNVAKGLLVVQNQDDYLAARGIDAGLLRTYNSKGSLNDDNGDGWLSGMQKLVVTGTVGAAGSTVTRVGADGSAAVYAWDASRNLYVTTEGAGAYDTIGYVAADGQFEWRDGATGAIERYEGGGDHRLLLAADTSGNVLTYAYGSNGFLSSVTTASGETTFYDYTGNNLTQVRTVAGGVTTTRVHYAYDTSNRLTTVTVDLTPADNSVADLNVYKTTYTYDGTSSRVASIQQSDGTLLSFTYVDAGGGDWRVATIKDGLNQTTSFTYGSGYTTVTDPLGLVTRYDYDASAQLTKITAPAVGGASPTRQFTYDANGNVVAVADGESRTVTYAYDANGNQVLQRDQAGNTVTRTFDSRNQLLTETVYLQPDPDGAGAALPGAPQTSRYVYDAGGRNLLRFTVSAEGRVTEHRYNAFGERVASITYAAGQYPVAGLAATDTLAESDLVAWSGTQNLAATQRVDLTYDGRGQLATRTTYARVSSAGAGVADGSQSVQHYVYDQAGLLLQTVSAASGTTTYTYDGLGRVLTATDANNQTTVTQYTDNLGKTKVTLANGLMTTSTYDAAGRLVSVLQSSSAGTLGETKYFYDADNRLRMTQDPTGVRHWMLYDEAGRKTADIDGNGSMTEYTYDRAGLLVRQVAWGTAVSTAGLVDAGGLPVTTVTAASLRPAAGAGDAGVWRQYDSAGRLVREARSTGIGAVNLAAVTDYSYDGASRLVQTTQYANTVTAGSFTGAVAALTVPAASGQDRVARRFYDADGRLAGSLDAEGYLTAYRYTAAGQLAETVAYATVTNASLRASGTLAQLLPASAPGDIRTVTLYDGKGQPIAQVDGEGYLTENAYDADGNLTLSVRYASRVKAAVAADSLVDAIRPDANPGDRSTQKGYDALGRLQFEITPEGVRTDYAYDSAGNLVSTVRAAATSEARTFLAAYDLQGRLTGELSAEGAALLTGGQTQAQIDAIWAQYGVRHAYDAAGRRISTTDAAGNKTLFFYDADGALSYTVNALGEVQEQRYDARGRLTDSIRYVNRISLAGLVGGLTPAGLTAAVAAAANAAADGHVTYTYTRDSEVASSTDEVGTVTTQAYDVFGDAISRQVSGTAVNFGETYTVDRRGQRTGTLQDAGGLNVLTSSMYDAFGRLVRSIDGNGNVREQVFDRLGRVVTQRDPLNALRTTSYDAFGRVLTQTDELGKTTSYAYDAAARTTTVTTPEGIVTVTAYTRHGQVLSITDGKGQVTSYTYDRDGRLKQTSTPLTSTSSSYDGAGRLVQTIDAAGNQVAYTYDAANRVLTRRVDPAGLNLTTAYQYDGKGQQVSVTDPNGVVTTRQFDRKGQVLRQTVDPTGLNLQTVYTYDARGNALTVISPGGSVTQYAYDTLGRRTQEKTAVDTAGLFITRSWTYDRNGNAVSSTDGNGNVTRYAYDADDRLVFTVDPLGGVQQNTYDAAGRVVKTVAYATPISLAGLPTPVGLADIQPRVAPQAAQDRVQHRVYDGDGRLTFTIDGTGAVVRYTYDANGNVVARTGYAARIDLAAWTAGTEPAVVADSAHDAVARTVYDALDRAIYSIDGVGAVVAQVYDGNGNVLQRTAYATAIPVTTAPTASAIGAAVAAVANAARDASVRNTYDAAGRLTWSVDGVGAVTQRTYDGNGNVVKLVAYATPIGATAAPSSVTAGPLDRSTAMAYDAANRLVFQVDATRAVTEQVYDADGNVLRRTQYATAIATVPALGIAGTVAAIRAAIVASATADRTVRYGYDLAGRQVLAIDAMGSVTATQYDAVGHVIAQTSYATAANTSGLPPVQALYQMQALVVANSADRTTRHAYDAAGRLVYEVDALGHVTGTQRDALGQVTRTTRYWGPIGSSMPNTAAGIAGALHADARDQTDIYTYNAAGLRITATDALGGTESYTYDALGRKLSFVNKSHFTWTYAYDAAGRMTTETTPQVSLTSVTTNGAGNLVAGATASAAIVTRLAYDALGNLVERTEALGRAEQRTTRYEYDALGRQVRVIYPPVGVYNAAGDSAATNGATGVATRVETTQVLETRTIYDALGNAVAGVDVGGALSQKVYDLMGRVLYEVDAMGYVTGYTRNAFGEVTSLLRYAAGTTLANGTVTQASQAATKAQVESVLNAAGFDHSRDRVLLSSYDRAGRVVETREPDAFVSSVLGSGAVQTGTAGKTTRNTWDAFGQLVQSKVLSDQVAGTWATTTHYYNALGREEAVVDALGYLTTRIYDAMGNVTEVKEFATAVAAGWGLAGYVRPLDNADDRTTAYAYDALNRKIGETRKNVEYSAASNGTSTRGDLATTYAYDAVGNQTVVTDANGKSTYTYYDALGRITAVAAPGRSSTPSGTTLVPLTEFRRDAYGNVLVKIERANGAASATATGYTAGADSAADRTTLAAYDSFGRAVQSTNANGASEYTSYDAWGHVAKHWQGVTGNDGVTRTAFELDFYDKLGHLVESRTPASTAVYGGGSISVVGQGTAGVVSTAIEYNAFGEVTRKGVQGGRQEYFDYDNAGRLWRTNTGDGVDRIYLYDVQGNQTSEIRSSGAGGSNSDIKAYASAQSAAADPYTRRVDIRYDLMGRVTARTEAARQELQGGVGVHRQFVGATVALSAQNQSGESSFPLPSALNRVNLSWNSLSALGSGDVKVYVEYLTPVVVLNGSGENSVPIIVSGGTARSFTSGVLNGDATAGGATLEWTENPASSSDVGVGRITRVVVYKKDVAGNWQVAVDQGPGYGSNDITVATPPDPNTAVTLELRAAGTTGSGGWWTVGLVNFGSNLRFDARSLPIGSYEYRVTAAPANESARVIGTGTMGLSQPPLNSISADISSNRLGLPAGVMTWSDPGAGYEQVLRFRASGSTGAWSTLSVGPWATPWPYPAATYSGVDTRALAAGSYQYELIWTTGGVPVAHATGNFNVVAAVPAQWVPPVNLPNITGVAIGTGTVGGTIVGYDESHVPIYSGGTTVPALQWSAAGATVARYRASPSSAWNYLTIDSSGQSSGESGYSGIQKVLLNGIPPGTYQFEILTGSPATAQATANVTIYPQGAGWYETVNVQVPVRTPVILYYTPVYETRYGTRSVPYSVWVNDPPYQYVGGYDEAGRPIYYWAYPGHYETRYYTETYSYQVQVGQAPFYARDESGNIIYQTTYTTQTQQVWHAGTTPTPTRQVTTPPYTAGYWTQATPVQYGVSVSTTPGSTLISGTDGAATSQSAGLNGDNRMLRPTVYQTTDRWGNVLEVSDPRSPYWKTTYKYNANNQLVQQKQPDVAGAQSSASPVTTIYYDQLGRQVAVKDANGNVNGQVFDAGGNLVQELHADGGVVTHSYNAFGDKVRTADDTGRSVGYTYDKMGHVLSMAKGVAGVYSAYDNWLHNTDTRNITDSWTYDQLGRKLTQTNGNGETVKYTYDLRGNVIETWQPLGQVLRNTYDAQGRKTGEVDANGAASTWTYDYFGQLRGHVDMGGATYYYAYDNARQLTAQSSTRGQSITYTYDAAGQVTVIQDWALNKVSTYAYDLGGRKLRERVTQAGITYQDNHLAYDAQGNLRDVADARAHVVMEYDKVGNRTRVSTYVDYQGVGGEALSSTDRYFKYDAMNRQIVVDAVNAAGDLGGQGHQITYDHAGNRTSDTYWGPKVTAVSTQTVTYDESSGAAIYSNPQVDYVQSTGYTVETYAYDNLNRLKSVSKDGTQIDLRFYDGADRVVASGPVGMLPQKYAEIINAGLSPDQMNGKETRVNRYDANGRLLHQKILKSDGAAKVDISWDSAESYLTGWRFLGFGEGSEPIYWSADGYDAAGNALGYIVNNHDGSEYFNEYSSTLGRYEGYKATYTSGASTKLNPGNNTQTYDANGYLVGITDATQGNNNRTFVNDANGVALYVNQAGNVQRQLVVKGEVLGIYGARVNPSNPSSGYENNPNFANVVDFDFGYSKISANYPNATPGAYTVKTGDTLQSMAQSAYGDSSLWYRIAEANGLGSSNDLKVGQTLNIPNRVSTINNNGSTFKPYDPSEIEGDKTPNLSTPKPKKGSWFAQLLMVIVVVVATIFTAGLLAGASGSFASIMSAGASALGGAATAGVAATIGPVATGAIAGAAGSLVGQIFGVATGLQDSINWKGVALGAISAGVTSGLGAVPALSGNTLGVTMARVALGNAVTQGIGVALGLQNKFDWRSVAASAVGAGVGQVVGEPLTNAFGSFGGRLATGLIAGAATAAMRGGKVAIEQVAIDAFGNALGSSIAESANGAGPTTQGFGPSSSWDHVNGMDLQSDQAYEARRAQEWIGQSDAIQDRRLYENSVAVAQERFRATEVAYRQSTDAGATSMAYRADDRGLFGAALRATSGNRQQALAVLGSWNEQGVYRVDRNNSPIMRDGQALPWVDVAGMTSEQLAAAAQRGASVLSANTATMQANARAATLVAMGGSGAPPSSFDDEAEHAMWMERTRKPAEMRAIKPGVWEQVYGSPDVQRSLNHGIVGPFIVKPLINLGGKINGWLSDDRYDFAQLRHLNPVESKNAGIDVIIGTATALVPSPKAALMRSELNFDRAMAEQANAALRSEAAANIREARNILRDAGVPVQARNEIIRSFEAETFRVERAASEQTALRVFDDSFARLEGRYVSPDFFSNQTDRIRNFALMKNSATRLGEVTIPEGSVMFTGRVAAQPVYGPGLTGGANQIFLTGPLSNYGFREVMLPR</sequence>
<dbReference type="Pfam" id="PF05593">
    <property type="entry name" value="RHS_repeat"/>
    <property type="match status" value="8"/>
</dbReference>
<dbReference type="SMART" id="SM00257">
    <property type="entry name" value="LysM"/>
    <property type="match status" value="1"/>
</dbReference>
<comment type="caution">
    <text evidence="5">The sequence shown here is derived from an EMBL/GenBank/DDBJ whole genome shotgun (WGS) entry which is preliminary data.</text>
</comment>
<evidence type="ECO:0000313" key="6">
    <source>
        <dbReference type="Proteomes" id="UP000297839"/>
    </source>
</evidence>
<accession>A0A4Z0BFB2</accession>
<feature type="transmembrane region" description="Helical" evidence="3">
    <location>
        <begin position="4038"/>
        <end position="4059"/>
    </location>
</feature>
<name>A0A4Z0BFB2_9BURK</name>
<feature type="region of interest" description="Disordered" evidence="2">
    <location>
        <begin position="4008"/>
        <end position="4029"/>
    </location>
</feature>
<evidence type="ECO:0000256" key="1">
    <source>
        <dbReference type="ARBA" id="ARBA00022737"/>
    </source>
</evidence>
<dbReference type="Pfam" id="PF01476">
    <property type="entry name" value="LysM"/>
    <property type="match status" value="1"/>
</dbReference>
<reference evidence="5 6" key="1">
    <citation type="submission" date="2019-03" db="EMBL/GenBank/DDBJ databases">
        <title>Ramlibacter sp. 18x22-1, whole genome shotgun sequence.</title>
        <authorList>
            <person name="Zhang X."/>
            <person name="Feng G."/>
            <person name="Zhu H."/>
        </authorList>
    </citation>
    <scope>NUCLEOTIDE SEQUENCE [LARGE SCALE GENOMIC DNA]</scope>
    <source>
        <strain evidence="5 6">18x22-1</strain>
    </source>
</reference>
<proteinExistence type="predicted"/>
<protein>
    <submittedName>
        <fullName evidence="5">LysM peptidoglycan-binding domain-containing protein</fullName>
    </submittedName>
</protein>
<dbReference type="Gene3D" id="2.180.10.10">
    <property type="entry name" value="RHS repeat-associated core"/>
    <property type="match status" value="13"/>
</dbReference>
<keyword evidence="6" id="KW-1185">Reference proteome</keyword>
<dbReference type="PANTHER" id="PTHR32305">
    <property type="match status" value="1"/>
</dbReference>
<dbReference type="Pfam" id="PF25023">
    <property type="entry name" value="TEN_YD-shell"/>
    <property type="match status" value="2"/>
</dbReference>
<dbReference type="OrthoDB" id="8553452at2"/>
<dbReference type="InterPro" id="IPR050708">
    <property type="entry name" value="T6SS_VgrG/RHS"/>
</dbReference>
<dbReference type="Proteomes" id="UP000297839">
    <property type="component" value="Unassembled WGS sequence"/>
</dbReference>
<dbReference type="InterPro" id="IPR006530">
    <property type="entry name" value="YD"/>
</dbReference>
<evidence type="ECO:0000259" key="4">
    <source>
        <dbReference type="PROSITE" id="PS51782"/>
    </source>
</evidence>
<dbReference type="PROSITE" id="PS51782">
    <property type="entry name" value="LYSM"/>
    <property type="match status" value="1"/>
</dbReference>
<organism evidence="5 6">
    <name type="scientific">Ramlibacter humi</name>
    <dbReference type="NCBI Taxonomy" id="2530451"/>
    <lineage>
        <taxon>Bacteria</taxon>
        <taxon>Pseudomonadati</taxon>
        <taxon>Pseudomonadota</taxon>
        <taxon>Betaproteobacteria</taxon>
        <taxon>Burkholderiales</taxon>
        <taxon>Comamonadaceae</taxon>
        <taxon>Ramlibacter</taxon>
    </lineage>
</organism>
<feature type="transmembrane region" description="Helical" evidence="3">
    <location>
        <begin position="4066"/>
        <end position="4086"/>
    </location>
</feature>
<keyword evidence="3" id="KW-0472">Membrane</keyword>
<dbReference type="SUPFAM" id="SSF101898">
    <property type="entry name" value="NHL repeat"/>
    <property type="match status" value="1"/>
</dbReference>
<dbReference type="NCBIfam" id="TIGR01643">
    <property type="entry name" value="YD_repeat_2x"/>
    <property type="match status" value="16"/>
</dbReference>
<dbReference type="Gene3D" id="3.10.350.10">
    <property type="entry name" value="LysM domain"/>
    <property type="match status" value="1"/>
</dbReference>
<dbReference type="PANTHER" id="PTHR32305:SF15">
    <property type="entry name" value="PROTEIN RHSA-RELATED"/>
    <property type="match status" value="1"/>
</dbReference>
<dbReference type="CDD" id="cd00118">
    <property type="entry name" value="LysM"/>
    <property type="match status" value="1"/>
</dbReference>
<dbReference type="InterPro" id="IPR056823">
    <property type="entry name" value="TEN-like_YD-shell"/>
</dbReference>
<dbReference type="InterPro" id="IPR036779">
    <property type="entry name" value="LysM_dom_sf"/>
</dbReference>
<dbReference type="RefSeq" id="WP_135251484.1">
    <property type="nucleotide sequence ID" value="NZ_SMLK01000009.1"/>
</dbReference>
<gene>
    <name evidence="5" type="ORF">EZ216_19605</name>
</gene>
<keyword evidence="3" id="KW-1133">Transmembrane helix</keyword>
<evidence type="ECO:0000256" key="3">
    <source>
        <dbReference type="SAM" id="Phobius"/>
    </source>
</evidence>